<dbReference type="PRINTS" id="PR00385">
    <property type="entry name" value="P450"/>
</dbReference>
<dbReference type="GO" id="GO:0004497">
    <property type="term" value="F:monooxygenase activity"/>
    <property type="evidence" value="ECO:0007669"/>
    <property type="project" value="UniProtKB-KW"/>
</dbReference>
<keyword evidence="10 13" id="KW-0408">Iron</keyword>
<comment type="similarity">
    <text evidence="4 14">Belongs to the cytochrome P450 family.</text>
</comment>
<evidence type="ECO:0000256" key="7">
    <source>
        <dbReference type="ARBA" id="ARBA00022723"/>
    </source>
</evidence>
<dbReference type="EMBL" id="JANAWD010000252">
    <property type="protein sequence ID" value="KAJ3482869.1"/>
    <property type="molecule type" value="Genomic_DNA"/>
</dbReference>
<evidence type="ECO:0000256" key="5">
    <source>
        <dbReference type="ARBA" id="ARBA00022617"/>
    </source>
</evidence>
<dbReference type="GO" id="GO:0020037">
    <property type="term" value="F:heme binding"/>
    <property type="evidence" value="ECO:0007669"/>
    <property type="project" value="InterPro"/>
</dbReference>
<comment type="caution">
    <text evidence="15">The sequence shown here is derived from an EMBL/GenBank/DDBJ whole genome shotgun (WGS) entry which is preliminary data.</text>
</comment>
<comment type="subcellular location">
    <subcellularLocation>
        <location evidence="2">Membrane</location>
        <topology evidence="2">Single-pass membrane protein</topology>
    </subcellularLocation>
</comment>
<evidence type="ECO:0000256" key="8">
    <source>
        <dbReference type="ARBA" id="ARBA00022989"/>
    </source>
</evidence>
<reference evidence="15" key="1">
    <citation type="submission" date="2022-07" db="EMBL/GenBank/DDBJ databases">
        <title>Genome Sequence of Physisporinus lineatus.</title>
        <authorList>
            <person name="Buettner E."/>
        </authorList>
    </citation>
    <scope>NUCLEOTIDE SEQUENCE</scope>
    <source>
        <strain evidence="15">VT162</strain>
    </source>
</reference>
<evidence type="ECO:0000256" key="14">
    <source>
        <dbReference type="RuleBase" id="RU000461"/>
    </source>
</evidence>
<dbReference type="Pfam" id="PF00067">
    <property type="entry name" value="p450"/>
    <property type="match status" value="1"/>
</dbReference>
<proteinExistence type="inferred from homology"/>
<evidence type="ECO:0000313" key="15">
    <source>
        <dbReference type="EMBL" id="KAJ3482869.1"/>
    </source>
</evidence>
<sequence>MQLPSIARSRFSKTVSFFGGSSNGKTSISGSLLDFYKIVYGIELEDMNDENLQLAEMSMKGLALGLIPGAYWVEYFPFLRHIPTWFPGAGFRRIAEAYRPYVKGMLEKPYASVLRAMGNGTALPSVAQSIVLKTQSGDQGALPESLHKDVLAVAYGAASDTSTASTEFFLLAMAKYPEVQRKAQAELDALVGPNRLPDFSDYDDLVYCRAIVKETFRWRPVVPFGVVHRVMCDDEYEGFLIPEGTTILYNSWGMLHNPDDYPHPEVFNPERYIKDGKLDTTVRDPGSIAFGFGRRICPGRYLADTSLFMTVASVLHSFNVEAAKGSDGKPLSVDVEMTSGMISSPESLPCVLRVRSTQAENLIHKSEIE</sequence>
<feature type="binding site" description="axial binding residue" evidence="13">
    <location>
        <position position="297"/>
    </location>
    <ligand>
        <name>heme</name>
        <dbReference type="ChEBI" id="CHEBI:30413"/>
    </ligand>
    <ligandPart>
        <name>Fe</name>
        <dbReference type="ChEBI" id="CHEBI:18248"/>
    </ligandPart>
</feature>
<dbReference type="InterPro" id="IPR036396">
    <property type="entry name" value="Cyt_P450_sf"/>
</dbReference>
<evidence type="ECO:0000256" key="12">
    <source>
        <dbReference type="ARBA" id="ARBA00023136"/>
    </source>
</evidence>
<dbReference type="InterPro" id="IPR050364">
    <property type="entry name" value="Cytochrome_P450_fung"/>
</dbReference>
<dbReference type="CDD" id="cd11065">
    <property type="entry name" value="CYP64-like"/>
    <property type="match status" value="1"/>
</dbReference>
<protein>
    <recommendedName>
        <fullName evidence="17">Cytochrome P450</fullName>
    </recommendedName>
</protein>
<evidence type="ECO:0000256" key="2">
    <source>
        <dbReference type="ARBA" id="ARBA00004167"/>
    </source>
</evidence>
<evidence type="ECO:0000256" key="9">
    <source>
        <dbReference type="ARBA" id="ARBA00023002"/>
    </source>
</evidence>
<evidence type="ECO:0000256" key="13">
    <source>
        <dbReference type="PIRSR" id="PIRSR602401-1"/>
    </source>
</evidence>
<keyword evidence="12" id="KW-0472">Membrane</keyword>
<dbReference type="Proteomes" id="UP001212997">
    <property type="component" value="Unassembled WGS sequence"/>
</dbReference>
<evidence type="ECO:0000256" key="6">
    <source>
        <dbReference type="ARBA" id="ARBA00022692"/>
    </source>
</evidence>
<evidence type="ECO:0000256" key="11">
    <source>
        <dbReference type="ARBA" id="ARBA00023033"/>
    </source>
</evidence>
<keyword evidence="7 13" id="KW-0479">Metal-binding</keyword>
<keyword evidence="8" id="KW-1133">Transmembrane helix</keyword>
<dbReference type="PANTHER" id="PTHR46300:SF7">
    <property type="entry name" value="P450, PUTATIVE (EUROFUNG)-RELATED"/>
    <property type="match status" value="1"/>
</dbReference>
<dbReference type="InterPro" id="IPR017972">
    <property type="entry name" value="Cyt_P450_CS"/>
</dbReference>
<dbReference type="GO" id="GO:0016020">
    <property type="term" value="C:membrane"/>
    <property type="evidence" value="ECO:0007669"/>
    <property type="project" value="UniProtKB-SubCell"/>
</dbReference>
<keyword evidence="16" id="KW-1185">Reference proteome</keyword>
<dbReference type="GO" id="GO:0016705">
    <property type="term" value="F:oxidoreductase activity, acting on paired donors, with incorporation or reduction of molecular oxygen"/>
    <property type="evidence" value="ECO:0007669"/>
    <property type="project" value="InterPro"/>
</dbReference>
<evidence type="ECO:0000256" key="4">
    <source>
        <dbReference type="ARBA" id="ARBA00010617"/>
    </source>
</evidence>
<keyword evidence="5 13" id="KW-0349">Heme</keyword>
<dbReference type="InterPro" id="IPR001128">
    <property type="entry name" value="Cyt_P450"/>
</dbReference>
<dbReference type="PANTHER" id="PTHR46300">
    <property type="entry name" value="P450, PUTATIVE (EUROFUNG)-RELATED-RELATED"/>
    <property type="match status" value="1"/>
</dbReference>
<accession>A0AAD5V0S8</accession>
<dbReference type="AlphaFoldDB" id="A0AAD5V0S8"/>
<dbReference type="Gene3D" id="1.10.630.10">
    <property type="entry name" value="Cytochrome P450"/>
    <property type="match status" value="1"/>
</dbReference>
<comment type="pathway">
    <text evidence="3">Secondary metabolite biosynthesis.</text>
</comment>
<dbReference type="PROSITE" id="PS00086">
    <property type="entry name" value="CYTOCHROME_P450"/>
    <property type="match status" value="1"/>
</dbReference>
<dbReference type="PRINTS" id="PR00463">
    <property type="entry name" value="EP450I"/>
</dbReference>
<keyword evidence="9 14" id="KW-0560">Oxidoreductase</keyword>
<keyword evidence="6" id="KW-0812">Transmembrane</keyword>
<dbReference type="InterPro" id="IPR002401">
    <property type="entry name" value="Cyt_P450_E_grp-I"/>
</dbReference>
<evidence type="ECO:0000256" key="1">
    <source>
        <dbReference type="ARBA" id="ARBA00001971"/>
    </source>
</evidence>
<gene>
    <name evidence="15" type="ORF">NLI96_g6688</name>
</gene>
<name>A0AAD5V0S8_9APHY</name>
<evidence type="ECO:0000313" key="16">
    <source>
        <dbReference type="Proteomes" id="UP001212997"/>
    </source>
</evidence>
<evidence type="ECO:0000256" key="3">
    <source>
        <dbReference type="ARBA" id="ARBA00005179"/>
    </source>
</evidence>
<dbReference type="SUPFAM" id="SSF48264">
    <property type="entry name" value="Cytochrome P450"/>
    <property type="match status" value="1"/>
</dbReference>
<comment type="cofactor">
    <cofactor evidence="1 13">
        <name>heme</name>
        <dbReference type="ChEBI" id="CHEBI:30413"/>
    </cofactor>
</comment>
<evidence type="ECO:0000256" key="10">
    <source>
        <dbReference type="ARBA" id="ARBA00023004"/>
    </source>
</evidence>
<keyword evidence="11 14" id="KW-0503">Monooxygenase</keyword>
<evidence type="ECO:0008006" key="17">
    <source>
        <dbReference type="Google" id="ProtNLM"/>
    </source>
</evidence>
<dbReference type="GO" id="GO:0005506">
    <property type="term" value="F:iron ion binding"/>
    <property type="evidence" value="ECO:0007669"/>
    <property type="project" value="InterPro"/>
</dbReference>
<organism evidence="15 16">
    <name type="scientific">Meripilus lineatus</name>
    <dbReference type="NCBI Taxonomy" id="2056292"/>
    <lineage>
        <taxon>Eukaryota</taxon>
        <taxon>Fungi</taxon>
        <taxon>Dikarya</taxon>
        <taxon>Basidiomycota</taxon>
        <taxon>Agaricomycotina</taxon>
        <taxon>Agaricomycetes</taxon>
        <taxon>Polyporales</taxon>
        <taxon>Meripilaceae</taxon>
        <taxon>Meripilus</taxon>
    </lineage>
</organism>